<evidence type="ECO:0000256" key="11">
    <source>
        <dbReference type="RuleBase" id="RU003357"/>
    </source>
</evidence>
<evidence type="ECO:0000256" key="2">
    <source>
        <dbReference type="ARBA" id="ARBA00022448"/>
    </source>
</evidence>
<name>A0A917IUV6_9BACT</name>
<dbReference type="SUPFAM" id="SSF56935">
    <property type="entry name" value="Porins"/>
    <property type="match status" value="1"/>
</dbReference>
<dbReference type="PROSITE" id="PS52016">
    <property type="entry name" value="TONB_DEPENDENT_REC_3"/>
    <property type="match status" value="1"/>
</dbReference>
<evidence type="ECO:0000256" key="6">
    <source>
        <dbReference type="ARBA" id="ARBA00023004"/>
    </source>
</evidence>
<accession>A0A917IUV6</accession>
<keyword evidence="7 11" id="KW-0798">TonB box</keyword>
<protein>
    <submittedName>
        <fullName evidence="14">SusC/RagA family TonB-linked outer membrane protein</fullName>
    </submittedName>
</protein>
<dbReference type="Gene3D" id="2.170.130.10">
    <property type="entry name" value="TonB-dependent receptor, plug domain"/>
    <property type="match status" value="1"/>
</dbReference>
<dbReference type="EMBL" id="BMIB01000002">
    <property type="protein sequence ID" value="GGH64301.1"/>
    <property type="molecule type" value="Genomic_DNA"/>
</dbReference>
<organism evidence="14 15">
    <name type="scientific">Filimonas zeae</name>
    <dbReference type="NCBI Taxonomy" id="1737353"/>
    <lineage>
        <taxon>Bacteria</taxon>
        <taxon>Pseudomonadati</taxon>
        <taxon>Bacteroidota</taxon>
        <taxon>Chitinophagia</taxon>
        <taxon>Chitinophagales</taxon>
        <taxon>Chitinophagaceae</taxon>
        <taxon>Filimonas</taxon>
    </lineage>
</organism>
<keyword evidence="5 10" id="KW-0812">Transmembrane</keyword>
<keyword evidence="4" id="KW-0406">Ion transport</keyword>
<keyword evidence="6" id="KW-0408">Iron</keyword>
<keyword evidence="9 10" id="KW-0998">Cell outer membrane</keyword>
<reference evidence="14" key="2">
    <citation type="submission" date="2020-09" db="EMBL/GenBank/DDBJ databases">
        <authorList>
            <person name="Sun Q."/>
            <person name="Zhou Y."/>
        </authorList>
    </citation>
    <scope>NUCLEOTIDE SEQUENCE</scope>
    <source>
        <strain evidence="14">CGMCC 1.15290</strain>
    </source>
</reference>
<evidence type="ECO:0000256" key="8">
    <source>
        <dbReference type="ARBA" id="ARBA00023136"/>
    </source>
</evidence>
<comment type="similarity">
    <text evidence="10 11">Belongs to the TonB-dependent receptor family.</text>
</comment>
<keyword evidence="3 10" id="KW-1134">Transmembrane beta strand</keyword>
<dbReference type="GO" id="GO:0006826">
    <property type="term" value="P:iron ion transport"/>
    <property type="evidence" value="ECO:0007669"/>
    <property type="project" value="UniProtKB-KW"/>
</dbReference>
<dbReference type="Gene3D" id="3.55.50.30">
    <property type="match status" value="1"/>
</dbReference>
<dbReference type="RefSeq" id="WP_188951523.1">
    <property type="nucleotide sequence ID" value="NZ_BMIB01000002.1"/>
</dbReference>
<dbReference type="NCBIfam" id="TIGR04057">
    <property type="entry name" value="SusC_RagA_signa"/>
    <property type="match status" value="1"/>
</dbReference>
<keyword evidence="12" id="KW-0732">Signal</keyword>
<dbReference type="Pfam" id="PF07660">
    <property type="entry name" value="STN"/>
    <property type="match status" value="1"/>
</dbReference>
<feature type="chain" id="PRO_5037999996" evidence="12">
    <location>
        <begin position="40"/>
        <end position="1235"/>
    </location>
</feature>
<dbReference type="Pfam" id="PF07715">
    <property type="entry name" value="Plug"/>
    <property type="match status" value="1"/>
</dbReference>
<feature type="domain" description="Secretin/TonB short N-terminal" evidence="13">
    <location>
        <begin position="63"/>
        <end position="114"/>
    </location>
</feature>
<dbReference type="SMART" id="SM00965">
    <property type="entry name" value="STN"/>
    <property type="match status" value="1"/>
</dbReference>
<dbReference type="InterPro" id="IPR023996">
    <property type="entry name" value="TonB-dep_OMP_SusC/RagA"/>
</dbReference>
<dbReference type="InterPro" id="IPR036942">
    <property type="entry name" value="Beta-barrel_TonB_sf"/>
</dbReference>
<evidence type="ECO:0000256" key="10">
    <source>
        <dbReference type="PROSITE-ProRule" id="PRU01360"/>
    </source>
</evidence>
<comment type="caution">
    <text evidence="14">The sequence shown here is derived from an EMBL/GenBank/DDBJ whole genome shotgun (WGS) entry which is preliminary data.</text>
</comment>
<dbReference type="InterPro" id="IPR012910">
    <property type="entry name" value="Plug_dom"/>
</dbReference>
<evidence type="ECO:0000256" key="5">
    <source>
        <dbReference type="ARBA" id="ARBA00022692"/>
    </source>
</evidence>
<dbReference type="Pfam" id="PF00593">
    <property type="entry name" value="TonB_dep_Rec_b-barrel"/>
    <property type="match status" value="1"/>
</dbReference>
<dbReference type="Gene3D" id="2.60.40.1120">
    <property type="entry name" value="Carboxypeptidase-like, regulatory domain"/>
    <property type="match status" value="1"/>
</dbReference>
<proteinExistence type="inferred from homology"/>
<keyword evidence="2 10" id="KW-0813">Transport</keyword>
<dbReference type="InterPro" id="IPR011662">
    <property type="entry name" value="Secretin/TonB_short_N"/>
</dbReference>
<dbReference type="SUPFAM" id="SSF49464">
    <property type="entry name" value="Carboxypeptidase regulatory domain-like"/>
    <property type="match status" value="1"/>
</dbReference>
<dbReference type="Proteomes" id="UP000627292">
    <property type="component" value="Unassembled WGS sequence"/>
</dbReference>
<dbReference type="Pfam" id="PF13715">
    <property type="entry name" value="CarbopepD_reg_2"/>
    <property type="match status" value="1"/>
</dbReference>
<evidence type="ECO:0000256" key="4">
    <source>
        <dbReference type="ARBA" id="ARBA00022496"/>
    </source>
</evidence>
<gene>
    <name evidence="14" type="ORF">GCM10011379_16200</name>
</gene>
<dbReference type="GO" id="GO:0009279">
    <property type="term" value="C:cell outer membrane"/>
    <property type="evidence" value="ECO:0007669"/>
    <property type="project" value="UniProtKB-SubCell"/>
</dbReference>
<dbReference type="InterPro" id="IPR008969">
    <property type="entry name" value="CarboxyPept-like_regulatory"/>
</dbReference>
<evidence type="ECO:0000256" key="3">
    <source>
        <dbReference type="ARBA" id="ARBA00022452"/>
    </source>
</evidence>
<evidence type="ECO:0000259" key="13">
    <source>
        <dbReference type="SMART" id="SM00965"/>
    </source>
</evidence>
<dbReference type="InterPro" id="IPR039426">
    <property type="entry name" value="TonB-dep_rcpt-like"/>
</dbReference>
<dbReference type="NCBIfam" id="TIGR04056">
    <property type="entry name" value="OMP_RagA_SusC"/>
    <property type="match status" value="1"/>
</dbReference>
<keyword evidence="4" id="KW-0410">Iron transport</keyword>
<dbReference type="Gene3D" id="2.40.170.20">
    <property type="entry name" value="TonB-dependent receptor, beta-barrel domain"/>
    <property type="match status" value="1"/>
</dbReference>
<reference evidence="14" key="1">
    <citation type="journal article" date="2014" name="Int. J. Syst. Evol. Microbiol.">
        <title>Complete genome sequence of Corynebacterium casei LMG S-19264T (=DSM 44701T), isolated from a smear-ripened cheese.</title>
        <authorList>
            <consortium name="US DOE Joint Genome Institute (JGI-PGF)"/>
            <person name="Walter F."/>
            <person name="Albersmeier A."/>
            <person name="Kalinowski J."/>
            <person name="Ruckert C."/>
        </authorList>
    </citation>
    <scope>NUCLEOTIDE SEQUENCE</scope>
    <source>
        <strain evidence="14">CGMCC 1.15290</strain>
    </source>
</reference>
<evidence type="ECO:0000256" key="12">
    <source>
        <dbReference type="SAM" id="SignalP"/>
    </source>
</evidence>
<dbReference type="InterPro" id="IPR023997">
    <property type="entry name" value="TonB-dep_OMP_SusC/RagA_CS"/>
</dbReference>
<sequence>MYVCFDLKASPEKKCKPKFRKKLLVLLFCLGYGANAVMAQIHYSGKEVKLDKVFAAVKQQTGYSIMYNPDMVEKAKPVTIEAHDMSVEAFLTQVLKGSGLAYTIENKTVFIKKAEAHDHAAHMNTGGLKLTRIYQLEGTITNAKGEPLPAVTVAVNGTTKGMATDDKGHFALEDVPENGTLRIASVGYETILVPVKSCAANGSPAGGITCAMPDHSHVQITIVMKAAVNEMTDLFLTANTGYQTLSKERITGAADVITDKELNAHLNTSLSAAIEGKVAGLSMYKNNPVIRGVGTFRIPADGSSASTPLLVIDGVVTEGTLDQINPYDIESVTVLKDAAAASIYGARAANGVIVLSTRTAKRGETQLSVNADYFITDRPDLSKMHYASTSDMIDYETQVYKYNLSRYANNTTSLFNSYGTLNNATTYYSPLYALYRNEAENKITAKQVDSTLSQWRNNDYMAQFHDLVWRPEVRKRLNMSIGASSDKSNTYFSLNYDGNQLRMKNNYNDNFNLYFKNSYNYRNWFQFTVGGNAGYTRSVTTPTEYDNYFLQPRYDRIVDDAGNRVNTDYINLADGFSSNVYMNSATVAAMQANGNFKPVYFNILDELEYNKTKKQSLRLRAFADATAKLLPFLNFSTRFQYELAKNETEFYSEAASYKMRYLYNTMTSYDAATKVYKRNVPDGDRLYQLMQQGRNFTWRNQFDFNKRFTAARAQHEVTAIAGMEVRETFSPVDVSSLRYGFNPVTLGNANTDWLTLSETGINSYVSGKGATLSYTPGKQLAETRHRFVSYYGNMGYTLNGKYNLTGSVRVDVADFFGGDPKYRYRPLWSVGGGWNINREDFMKGIHWVNMLKMRATYGVSGSVDQSSSPYVTATIRNDNLFNNLQYYNITSYPNPKLRWEKSATVNLGLDFALFNHVVTGSLDMYRKYSSDLFVIKSLDPTVGTTSQTINNGAISNKGIELAVNYNWLRKKDFQASSAVTFAYNTNRIVNTERLSTTPGVYISSPAYYFMAGTPLNSVYAYRYGGMVKGVPYVLDEKGAANVTYDADGNLVSHKVINSVDALVRMGTVAPVWSGSFRQSFAYKGFQISAMFAFYGGHKMRRDATDFSGYLQTDKDIANRWTTANPNSDIPRFQVDYAEAVRNSANDLSSYYRYSDLNVVSATSVRMRNLSLAYALPAKYSRLIGMKGVRLTAQANNLWLWSAAGDDLDPETMSLNSPTRTLPTSRSFLFGLNVNF</sequence>
<feature type="signal peptide" evidence="12">
    <location>
        <begin position="1"/>
        <end position="39"/>
    </location>
</feature>
<evidence type="ECO:0000313" key="14">
    <source>
        <dbReference type="EMBL" id="GGH64301.1"/>
    </source>
</evidence>
<keyword evidence="8 10" id="KW-0472">Membrane</keyword>
<comment type="subcellular location">
    <subcellularLocation>
        <location evidence="1 10">Cell outer membrane</location>
        <topology evidence="1 10">Multi-pass membrane protein</topology>
    </subcellularLocation>
</comment>
<keyword evidence="15" id="KW-1185">Reference proteome</keyword>
<evidence type="ECO:0000256" key="1">
    <source>
        <dbReference type="ARBA" id="ARBA00004571"/>
    </source>
</evidence>
<evidence type="ECO:0000313" key="15">
    <source>
        <dbReference type="Proteomes" id="UP000627292"/>
    </source>
</evidence>
<evidence type="ECO:0000256" key="7">
    <source>
        <dbReference type="ARBA" id="ARBA00023077"/>
    </source>
</evidence>
<evidence type="ECO:0000256" key="9">
    <source>
        <dbReference type="ARBA" id="ARBA00023237"/>
    </source>
</evidence>
<dbReference type="AlphaFoldDB" id="A0A917IUV6"/>
<dbReference type="InterPro" id="IPR000531">
    <property type="entry name" value="Beta-barrel_TonB"/>
</dbReference>
<dbReference type="InterPro" id="IPR037066">
    <property type="entry name" value="Plug_dom_sf"/>
</dbReference>